<keyword evidence="2" id="KW-0067">ATP-binding</keyword>
<dbReference type="PANTHER" id="PTHR32071">
    <property type="entry name" value="TRANSCRIPTIONAL REGULATORY PROTEIN"/>
    <property type="match status" value="1"/>
</dbReference>
<name>A0A1I4SHE3_9BACT</name>
<organism evidence="6 7">
    <name type="scientific">Thermodesulforhabdus norvegica</name>
    <dbReference type="NCBI Taxonomy" id="39841"/>
    <lineage>
        <taxon>Bacteria</taxon>
        <taxon>Pseudomonadati</taxon>
        <taxon>Thermodesulfobacteriota</taxon>
        <taxon>Syntrophobacteria</taxon>
        <taxon>Syntrophobacterales</taxon>
        <taxon>Thermodesulforhabdaceae</taxon>
        <taxon>Thermodesulforhabdus</taxon>
    </lineage>
</organism>
<dbReference type="Pfam" id="PF25601">
    <property type="entry name" value="AAA_lid_14"/>
    <property type="match status" value="1"/>
</dbReference>
<dbReference type="RefSeq" id="WP_093393892.1">
    <property type="nucleotide sequence ID" value="NZ_FOUU01000002.1"/>
</dbReference>
<evidence type="ECO:0000259" key="4">
    <source>
        <dbReference type="PROSITE" id="PS50045"/>
    </source>
</evidence>
<gene>
    <name evidence="6" type="ORF">SAMN05660836_00966</name>
</gene>
<dbReference type="GO" id="GO:0000160">
    <property type="term" value="P:phosphorelay signal transduction system"/>
    <property type="evidence" value="ECO:0007669"/>
    <property type="project" value="InterPro"/>
</dbReference>
<evidence type="ECO:0000259" key="5">
    <source>
        <dbReference type="PROSITE" id="PS50110"/>
    </source>
</evidence>
<dbReference type="InterPro" id="IPR025943">
    <property type="entry name" value="Sigma_54_int_dom_ATP-bd_2"/>
</dbReference>
<dbReference type="SUPFAM" id="SSF52172">
    <property type="entry name" value="CheY-like"/>
    <property type="match status" value="1"/>
</dbReference>
<dbReference type="Proteomes" id="UP000199611">
    <property type="component" value="Unassembled WGS sequence"/>
</dbReference>
<evidence type="ECO:0000256" key="1">
    <source>
        <dbReference type="ARBA" id="ARBA00022741"/>
    </source>
</evidence>
<dbReference type="Gene3D" id="1.10.8.60">
    <property type="match status" value="1"/>
</dbReference>
<keyword evidence="3" id="KW-0597">Phosphoprotein</keyword>
<evidence type="ECO:0000313" key="7">
    <source>
        <dbReference type="Proteomes" id="UP000199611"/>
    </source>
</evidence>
<dbReference type="InterPro" id="IPR002078">
    <property type="entry name" value="Sigma_54_int"/>
</dbReference>
<dbReference type="GO" id="GO:0006355">
    <property type="term" value="P:regulation of DNA-templated transcription"/>
    <property type="evidence" value="ECO:0007669"/>
    <property type="project" value="InterPro"/>
</dbReference>
<dbReference type="PROSITE" id="PS50045">
    <property type="entry name" value="SIGMA54_INTERACT_4"/>
    <property type="match status" value="1"/>
</dbReference>
<dbReference type="Gene3D" id="1.10.10.60">
    <property type="entry name" value="Homeodomain-like"/>
    <property type="match status" value="1"/>
</dbReference>
<feature type="domain" description="Sigma-54 factor interaction" evidence="4">
    <location>
        <begin position="145"/>
        <end position="374"/>
    </location>
</feature>
<dbReference type="AlphaFoldDB" id="A0A1I4SHE3"/>
<dbReference type="GO" id="GO:0005524">
    <property type="term" value="F:ATP binding"/>
    <property type="evidence" value="ECO:0007669"/>
    <property type="project" value="UniProtKB-KW"/>
</dbReference>
<sequence length="493" mass="56132">MKDETILVVDDEPDMLRLLERILTTRANYRVLKHSDPYAALEELKKTRVHAAVVDLKMPGMDGIRFIQEAKTIQPDLEAIVLTAYGTIESAVEAVKKGAFDYITKPFKKERLLIALSRALEWRRILAENRSLKEIIGEQEENLGIVGSSEAICRVRAMIFQVAPTNATVLITGSSGTGKELVAQAIHRLSSRRSRRFVSINCAAIPESILESELFGYVRGAFTGAWKDRKGLIEEAQGGTLFLDEVGDMPMAVQAKLLRLLEHGEYRPLGSNELKKADVRIIAATNKNLEKAVEDKTFREDLYYRLKVFHIHVPDLDERKEDIPILSQFFLKKYAHLHGKPVRSLSPEALRLLVSRTWQGNVRELAHTIERAVILSTGEVLEREHLLSHQATRKTERDPGSPCKTLNREDAEEVSFILTLPFKDARNRIIRWFHRLYITSLLRRCGGNVSRAAELAGIQRQYLHQIMKEEGIQAQEFRSRESHQAGRTWNDDI</sequence>
<dbReference type="SUPFAM" id="SSF52540">
    <property type="entry name" value="P-loop containing nucleoside triphosphate hydrolases"/>
    <property type="match status" value="1"/>
</dbReference>
<dbReference type="OrthoDB" id="9763792at2"/>
<dbReference type="Gene3D" id="3.40.50.2300">
    <property type="match status" value="1"/>
</dbReference>
<dbReference type="SUPFAM" id="SSF46689">
    <property type="entry name" value="Homeodomain-like"/>
    <property type="match status" value="1"/>
</dbReference>
<dbReference type="Pfam" id="PF00072">
    <property type="entry name" value="Response_reg"/>
    <property type="match status" value="1"/>
</dbReference>
<evidence type="ECO:0000256" key="2">
    <source>
        <dbReference type="ARBA" id="ARBA00022840"/>
    </source>
</evidence>
<dbReference type="Gene3D" id="3.40.50.300">
    <property type="entry name" value="P-loop containing nucleotide triphosphate hydrolases"/>
    <property type="match status" value="1"/>
</dbReference>
<keyword evidence="7" id="KW-1185">Reference proteome</keyword>
<dbReference type="CDD" id="cd00009">
    <property type="entry name" value="AAA"/>
    <property type="match status" value="1"/>
</dbReference>
<dbReference type="InterPro" id="IPR003593">
    <property type="entry name" value="AAA+_ATPase"/>
</dbReference>
<keyword evidence="1" id="KW-0547">Nucleotide-binding</keyword>
<dbReference type="InterPro" id="IPR058031">
    <property type="entry name" value="AAA_lid_NorR"/>
</dbReference>
<dbReference type="InterPro" id="IPR011006">
    <property type="entry name" value="CheY-like_superfamily"/>
</dbReference>
<dbReference type="EMBL" id="FOUU01000002">
    <property type="protein sequence ID" value="SFM63879.1"/>
    <property type="molecule type" value="Genomic_DNA"/>
</dbReference>
<proteinExistence type="predicted"/>
<dbReference type="InterPro" id="IPR001789">
    <property type="entry name" value="Sig_transdc_resp-reg_receiver"/>
</dbReference>
<dbReference type="PROSITE" id="PS00676">
    <property type="entry name" value="SIGMA54_INTERACT_2"/>
    <property type="match status" value="1"/>
</dbReference>
<evidence type="ECO:0000256" key="3">
    <source>
        <dbReference type="PROSITE-ProRule" id="PRU00169"/>
    </source>
</evidence>
<protein>
    <submittedName>
        <fullName evidence="6">Two-component system, NtrC family, response regulator GlrR</fullName>
    </submittedName>
</protein>
<accession>A0A1I4SHE3</accession>
<dbReference type="InterPro" id="IPR027417">
    <property type="entry name" value="P-loop_NTPase"/>
</dbReference>
<feature type="modified residue" description="4-aspartylphosphate" evidence="3">
    <location>
        <position position="55"/>
    </location>
</feature>
<evidence type="ECO:0000313" key="6">
    <source>
        <dbReference type="EMBL" id="SFM63879.1"/>
    </source>
</evidence>
<dbReference type="SMART" id="SM00382">
    <property type="entry name" value="AAA"/>
    <property type="match status" value="1"/>
</dbReference>
<feature type="domain" description="Response regulatory" evidence="5">
    <location>
        <begin position="5"/>
        <end position="120"/>
    </location>
</feature>
<dbReference type="PROSITE" id="PS50110">
    <property type="entry name" value="RESPONSE_REGULATORY"/>
    <property type="match status" value="1"/>
</dbReference>
<dbReference type="SMART" id="SM00448">
    <property type="entry name" value="REC"/>
    <property type="match status" value="1"/>
</dbReference>
<dbReference type="Pfam" id="PF00158">
    <property type="entry name" value="Sigma54_activat"/>
    <property type="match status" value="1"/>
</dbReference>
<reference evidence="7" key="1">
    <citation type="submission" date="2016-10" db="EMBL/GenBank/DDBJ databases">
        <authorList>
            <person name="Varghese N."/>
            <person name="Submissions S."/>
        </authorList>
    </citation>
    <scope>NUCLEOTIDE SEQUENCE [LARGE SCALE GENOMIC DNA]</scope>
    <source>
        <strain evidence="7">DSM 9990</strain>
    </source>
</reference>
<dbReference type="STRING" id="39841.SAMN05660836_00966"/>
<dbReference type="FunFam" id="3.40.50.300:FF:000006">
    <property type="entry name" value="DNA-binding transcriptional regulator NtrC"/>
    <property type="match status" value="1"/>
</dbReference>
<dbReference type="PANTHER" id="PTHR32071:SF57">
    <property type="entry name" value="C4-DICARBOXYLATE TRANSPORT TRANSCRIPTIONAL REGULATORY PROTEIN DCTD"/>
    <property type="match status" value="1"/>
</dbReference>
<dbReference type="InterPro" id="IPR009057">
    <property type="entry name" value="Homeodomain-like_sf"/>
</dbReference>